<dbReference type="AlphaFoldDB" id="W9S1U4"/>
<evidence type="ECO:0000313" key="3">
    <source>
        <dbReference type="EMBL" id="EXC21420.1"/>
    </source>
</evidence>
<protein>
    <submittedName>
        <fullName evidence="3">Uncharacterized protein</fullName>
    </submittedName>
</protein>
<feature type="chain" id="PRO_5004932906" evidence="2">
    <location>
        <begin position="30"/>
        <end position="92"/>
    </location>
</feature>
<reference evidence="4" key="1">
    <citation type="submission" date="2013-01" db="EMBL/GenBank/DDBJ databases">
        <title>Draft Genome Sequence of a Mulberry Tree, Morus notabilis C.K. Schneid.</title>
        <authorList>
            <person name="He N."/>
            <person name="Zhao S."/>
        </authorList>
    </citation>
    <scope>NUCLEOTIDE SEQUENCE</scope>
</reference>
<feature type="region of interest" description="Disordered" evidence="1">
    <location>
        <begin position="72"/>
        <end position="92"/>
    </location>
</feature>
<dbReference type="Proteomes" id="UP000030645">
    <property type="component" value="Unassembled WGS sequence"/>
</dbReference>
<dbReference type="EMBL" id="KE345942">
    <property type="protein sequence ID" value="EXC21420.1"/>
    <property type="molecule type" value="Genomic_DNA"/>
</dbReference>
<dbReference type="PANTHER" id="PTHR34467">
    <property type="entry name" value="TRANSMEMBRANE PROTEIN"/>
    <property type="match status" value="1"/>
</dbReference>
<gene>
    <name evidence="3" type="ORF">L484_011862</name>
</gene>
<keyword evidence="2" id="KW-0732">Signal</keyword>
<dbReference type="PANTHER" id="PTHR34467:SF7">
    <property type="entry name" value="TRANSMEMBRANE PROTEIN"/>
    <property type="match status" value="1"/>
</dbReference>
<feature type="signal peptide" evidence="2">
    <location>
        <begin position="1"/>
        <end position="29"/>
    </location>
</feature>
<evidence type="ECO:0000313" key="4">
    <source>
        <dbReference type="Proteomes" id="UP000030645"/>
    </source>
</evidence>
<sequence>MALRIKTLVILASFLLLTIPLLNSGIVEGFNKANNPIHSLHQETDAYNFQHAKDGKRMINWRKLLMPDAFLDYDDAEPNPRHDPSRRKRPNP</sequence>
<evidence type="ECO:0000256" key="1">
    <source>
        <dbReference type="SAM" id="MobiDB-lite"/>
    </source>
</evidence>
<organism evidence="3 4">
    <name type="scientific">Morus notabilis</name>
    <dbReference type="NCBI Taxonomy" id="981085"/>
    <lineage>
        <taxon>Eukaryota</taxon>
        <taxon>Viridiplantae</taxon>
        <taxon>Streptophyta</taxon>
        <taxon>Embryophyta</taxon>
        <taxon>Tracheophyta</taxon>
        <taxon>Spermatophyta</taxon>
        <taxon>Magnoliopsida</taxon>
        <taxon>eudicotyledons</taxon>
        <taxon>Gunneridae</taxon>
        <taxon>Pentapetalae</taxon>
        <taxon>rosids</taxon>
        <taxon>fabids</taxon>
        <taxon>Rosales</taxon>
        <taxon>Moraceae</taxon>
        <taxon>Moreae</taxon>
        <taxon>Morus</taxon>
    </lineage>
</organism>
<accession>W9S1U4</accession>
<proteinExistence type="predicted"/>
<name>W9S1U4_9ROSA</name>
<keyword evidence="4" id="KW-1185">Reference proteome</keyword>
<evidence type="ECO:0000256" key="2">
    <source>
        <dbReference type="SAM" id="SignalP"/>
    </source>
</evidence>